<evidence type="ECO:0000256" key="3">
    <source>
        <dbReference type="ARBA" id="ARBA00017473"/>
    </source>
</evidence>
<dbReference type="Proteomes" id="UP000683428">
    <property type="component" value="Chromosome"/>
</dbReference>
<dbReference type="InterPro" id="IPR013750">
    <property type="entry name" value="GHMP_kinase_C_dom"/>
</dbReference>
<feature type="active site" evidence="7">
    <location>
        <position position="146"/>
    </location>
</feature>
<evidence type="ECO:0000256" key="4">
    <source>
        <dbReference type="ARBA" id="ARBA00022741"/>
    </source>
</evidence>
<reference evidence="10" key="1">
    <citation type="submission" date="2020-11" db="EMBL/GenBank/DDBJ databases">
        <title>Azospira inquinata sp. nov.</title>
        <authorList>
            <person name="Moe W.M."/>
            <person name="Mikes M.C."/>
        </authorList>
    </citation>
    <scope>NUCLEOTIDE SEQUENCE</scope>
    <source>
        <strain evidence="10">Azo-3</strain>
    </source>
</reference>
<feature type="domain" description="GHMP kinase N-terminal" evidence="8">
    <location>
        <begin position="75"/>
        <end position="154"/>
    </location>
</feature>
<evidence type="ECO:0000256" key="1">
    <source>
        <dbReference type="ARBA" id="ARBA00009684"/>
    </source>
</evidence>
<dbReference type="InterPro" id="IPR004424">
    <property type="entry name" value="IspE"/>
</dbReference>
<comment type="similarity">
    <text evidence="1 7">Belongs to the GHMP kinase family. IspE subfamily.</text>
</comment>
<dbReference type="Pfam" id="PF00288">
    <property type="entry name" value="GHMP_kinases_N"/>
    <property type="match status" value="1"/>
</dbReference>
<dbReference type="GO" id="GO:0019288">
    <property type="term" value="P:isopentenyl diphosphate biosynthetic process, methylerythritol 4-phosphate pathway"/>
    <property type="evidence" value="ECO:0007669"/>
    <property type="project" value="UniProtKB-UniRule"/>
</dbReference>
<dbReference type="GO" id="GO:0016114">
    <property type="term" value="P:terpenoid biosynthetic process"/>
    <property type="evidence" value="ECO:0007669"/>
    <property type="project" value="UniProtKB-UniRule"/>
</dbReference>
<feature type="domain" description="GHMP kinase C-terminal" evidence="9">
    <location>
        <begin position="216"/>
        <end position="270"/>
    </location>
</feature>
<evidence type="ECO:0000259" key="8">
    <source>
        <dbReference type="Pfam" id="PF00288"/>
    </source>
</evidence>
<dbReference type="AlphaFoldDB" id="A0A975XW42"/>
<name>A0A975XW42_9RHOO</name>
<organism evidence="10 11">
    <name type="scientific">Azospira inquinata</name>
    <dbReference type="NCBI Taxonomy" id="2785627"/>
    <lineage>
        <taxon>Bacteria</taxon>
        <taxon>Pseudomonadati</taxon>
        <taxon>Pseudomonadota</taxon>
        <taxon>Betaproteobacteria</taxon>
        <taxon>Rhodocyclales</taxon>
        <taxon>Rhodocyclaceae</taxon>
        <taxon>Azospira</taxon>
    </lineage>
</organism>
<keyword evidence="4 7" id="KW-0547">Nucleotide-binding</keyword>
<evidence type="ECO:0000259" key="9">
    <source>
        <dbReference type="Pfam" id="PF08544"/>
    </source>
</evidence>
<protein>
    <recommendedName>
        <fullName evidence="3 7">4-diphosphocytidyl-2-C-methyl-D-erythritol kinase</fullName>
        <shortName evidence="7">CMK</shortName>
        <ecNumber evidence="2 7">2.7.1.148</ecNumber>
    </recommendedName>
    <alternativeName>
        <fullName evidence="6 7">4-(cytidine-5'-diphospho)-2-C-methyl-D-erythritol kinase</fullName>
    </alternativeName>
</protein>
<proteinExistence type="inferred from homology"/>
<dbReference type="EC" id="2.7.1.148" evidence="2 7"/>
<keyword evidence="7 10" id="KW-0808">Transferase</keyword>
<dbReference type="PANTHER" id="PTHR43527">
    <property type="entry name" value="4-DIPHOSPHOCYTIDYL-2-C-METHYL-D-ERYTHRITOL KINASE, CHLOROPLASTIC"/>
    <property type="match status" value="1"/>
</dbReference>
<dbReference type="EMBL" id="CP064782">
    <property type="protein sequence ID" value="QWT50508.1"/>
    <property type="molecule type" value="Genomic_DNA"/>
</dbReference>
<comment type="function">
    <text evidence="7">Catalyzes the phosphorylation of the position 2 hydroxy group of 4-diphosphocytidyl-2C-methyl-D-erythritol.</text>
</comment>
<evidence type="ECO:0000313" key="11">
    <source>
        <dbReference type="Proteomes" id="UP000683428"/>
    </source>
</evidence>
<feature type="active site" evidence="7">
    <location>
        <position position="19"/>
    </location>
</feature>
<comment type="catalytic activity">
    <reaction evidence="7">
        <text>4-CDP-2-C-methyl-D-erythritol + ATP = 4-CDP-2-C-methyl-D-erythritol 2-phosphate + ADP + H(+)</text>
        <dbReference type="Rhea" id="RHEA:18437"/>
        <dbReference type="ChEBI" id="CHEBI:15378"/>
        <dbReference type="ChEBI" id="CHEBI:30616"/>
        <dbReference type="ChEBI" id="CHEBI:57823"/>
        <dbReference type="ChEBI" id="CHEBI:57919"/>
        <dbReference type="ChEBI" id="CHEBI:456216"/>
        <dbReference type="EC" id="2.7.1.148"/>
    </reaction>
</comment>
<evidence type="ECO:0000313" key="10">
    <source>
        <dbReference type="EMBL" id="QWT50508.1"/>
    </source>
</evidence>
<dbReference type="GO" id="GO:0050515">
    <property type="term" value="F:4-(cytidine 5'-diphospho)-2-C-methyl-D-erythritol kinase activity"/>
    <property type="evidence" value="ECO:0007669"/>
    <property type="project" value="UniProtKB-UniRule"/>
</dbReference>
<dbReference type="PIRSF" id="PIRSF010376">
    <property type="entry name" value="IspE"/>
    <property type="match status" value="1"/>
</dbReference>
<keyword evidence="7 10" id="KW-0418">Kinase</keyword>
<keyword evidence="5 7" id="KW-0414">Isoprene biosynthesis</keyword>
<dbReference type="GO" id="GO:0005524">
    <property type="term" value="F:ATP binding"/>
    <property type="evidence" value="ECO:0007669"/>
    <property type="project" value="UniProtKB-UniRule"/>
</dbReference>
<dbReference type="KEGG" id="aiq:Azoinq_09075"/>
<dbReference type="Pfam" id="PF08544">
    <property type="entry name" value="GHMP_kinases_C"/>
    <property type="match status" value="1"/>
</dbReference>
<evidence type="ECO:0000256" key="2">
    <source>
        <dbReference type="ARBA" id="ARBA00012052"/>
    </source>
</evidence>
<dbReference type="HAMAP" id="MF_00061">
    <property type="entry name" value="IspE"/>
    <property type="match status" value="1"/>
</dbReference>
<gene>
    <name evidence="7 10" type="primary">ispE</name>
    <name evidence="10" type="ORF">Azoinq_09075</name>
</gene>
<keyword evidence="11" id="KW-1185">Reference proteome</keyword>
<feature type="binding site" evidence="7">
    <location>
        <begin position="104"/>
        <end position="114"/>
    </location>
    <ligand>
        <name>ATP</name>
        <dbReference type="ChEBI" id="CHEBI:30616"/>
    </ligand>
</feature>
<evidence type="ECO:0000256" key="5">
    <source>
        <dbReference type="ARBA" id="ARBA00023229"/>
    </source>
</evidence>
<keyword evidence="7" id="KW-0067">ATP-binding</keyword>
<comment type="pathway">
    <text evidence="7">Isoprenoid biosynthesis; isopentenyl diphosphate biosynthesis via DXP pathway; isopentenyl diphosphate from 1-deoxy-D-xylulose 5-phosphate: step 3/6.</text>
</comment>
<dbReference type="NCBIfam" id="TIGR00154">
    <property type="entry name" value="ispE"/>
    <property type="match status" value="1"/>
</dbReference>
<sequence>MPGNTALWTWDSAYPAPAKLNLFLHVVGRRGDGYHLLQTVFRLLDRGDVLGFSPREDGRIVLDTPLPGVAPEQDLTVRAARLLQEAAGPGRCPGAHIRVEKHLPMGGGLGGGSSDAATVLLALNHLWGLGFSRTRLQVLGLTLGADVPFFIYGRSAFGEGVGEAFTPVAVGDPWYLVLEPPVGVPTAAIFTDPDLVRNTPSIRPADWREGWGHNDLEAVACRHFPAVAEHLAWLRSWGPAAMSGSGACIFVPLNHREQGDKALAQLPAGWRGWLSRGLAQHPLHALASD</sequence>
<evidence type="ECO:0000256" key="6">
    <source>
        <dbReference type="ARBA" id="ARBA00032554"/>
    </source>
</evidence>
<dbReference type="InterPro" id="IPR006204">
    <property type="entry name" value="GHMP_kinase_N_dom"/>
</dbReference>
<dbReference type="PANTHER" id="PTHR43527:SF2">
    <property type="entry name" value="4-DIPHOSPHOCYTIDYL-2-C-METHYL-D-ERYTHRITOL KINASE, CHLOROPLASTIC"/>
    <property type="match status" value="1"/>
</dbReference>
<accession>A0A975XW42</accession>
<evidence type="ECO:0000256" key="7">
    <source>
        <dbReference type="HAMAP-Rule" id="MF_00061"/>
    </source>
</evidence>